<dbReference type="Proteomes" id="UP000439903">
    <property type="component" value="Unassembled WGS sequence"/>
</dbReference>
<evidence type="ECO:0000313" key="3">
    <source>
        <dbReference type="Proteomes" id="UP000439903"/>
    </source>
</evidence>
<name>A0A8H3XAS0_GIGMA</name>
<comment type="caution">
    <text evidence="2">The sequence shown here is derived from an EMBL/GenBank/DDBJ whole genome shotgun (WGS) entry which is preliminary data.</text>
</comment>
<protein>
    <recommendedName>
        <fullName evidence="4">LAGLIDADG endonuclease</fullName>
    </recommendedName>
</protein>
<accession>A0A8H3XAS0</accession>
<organism evidence="2 3">
    <name type="scientific">Gigaspora margarita</name>
    <dbReference type="NCBI Taxonomy" id="4874"/>
    <lineage>
        <taxon>Eukaryota</taxon>
        <taxon>Fungi</taxon>
        <taxon>Fungi incertae sedis</taxon>
        <taxon>Mucoromycota</taxon>
        <taxon>Glomeromycotina</taxon>
        <taxon>Glomeromycetes</taxon>
        <taxon>Diversisporales</taxon>
        <taxon>Gigasporaceae</taxon>
        <taxon>Gigaspora</taxon>
    </lineage>
</organism>
<feature type="chain" id="PRO_5034748335" description="LAGLIDADG endonuclease" evidence="1">
    <location>
        <begin position="23"/>
        <end position="90"/>
    </location>
</feature>
<keyword evidence="3" id="KW-1185">Reference proteome</keyword>
<keyword evidence="1" id="KW-0732">Signal</keyword>
<evidence type="ECO:0000256" key="1">
    <source>
        <dbReference type="SAM" id="SignalP"/>
    </source>
</evidence>
<dbReference type="AlphaFoldDB" id="A0A8H3XAS0"/>
<proteinExistence type="predicted"/>
<evidence type="ECO:0000313" key="2">
    <source>
        <dbReference type="EMBL" id="KAF0436863.1"/>
    </source>
</evidence>
<feature type="signal peptide" evidence="1">
    <location>
        <begin position="1"/>
        <end position="22"/>
    </location>
</feature>
<reference evidence="2 3" key="1">
    <citation type="journal article" date="2019" name="Environ. Microbiol.">
        <title>At the nexus of three kingdoms: the genome of the mycorrhizal fungus Gigaspora margarita provides insights into plant, endobacterial and fungal interactions.</title>
        <authorList>
            <person name="Venice F."/>
            <person name="Ghignone S."/>
            <person name="Salvioli di Fossalunga A."/>
            <person name="Amselem J."/>
            <person name="Novero M."/>
            <person name="Xianan X."/>
            <person name="Sedzielewska Toro K."/>
            <person name="Morin E."/>
            <person name="Lipzen A."/>
            <person name="Grigoriev I.V."/>
            <person name="Henrissat B."/>
            <person name="Martin F.M."/>
            <person name="Bonfante P."/>
        </authorList>
    </citation>
    <scope>NUCLEOTIDE SEQUENCE [LARGE SCALE GENOMIC DNA]</scope>
    <source>
        <strain evidence="2 3">BEG34</strain>
    </source>
</reference>
<gene>
    <name evidence="2" type="ORF">F8M41_004647</name>
</gene>
<evidence type="ECO:0008006" key="4">
    <source>
        <dbReference type="Google" id="ProtNLM"/>
    </source>
</evidence>
<dbReference type="EMBL" id="WTPW01001426">
    <property type="protein sequence ID" value="KAF0436863.1"/>
    <property type="molecule type" value="Genomic_DNA"/>
</dbReference>
<sequence>MNFKFIPILIVVLATIFSAAITIPTGPNIFKRQDDNKDINIANAIAAFGYLATYGELEKHTNTSFEQLAEVLAPFCICTKVFRYKKSVDL</sequence>